<gene>
    <name evidence="2" type="ORF">M437DRAFT_84767</name>
</gene>
<feature type="region of interest" description="Disordered" evidence="1">
    <location>
        <begin position="1"/>
        <end position="49"/>
    </location>
</feature>
<reference evidence="2 3" key="1">
    <citation type="journal article" date="2014" name="BMC Genomics">
        <title>Genome sequencing of four Aureobasidium pullulans varieties: biotechnological potential, stress tolerance, and description of new species.</title>
        <authorList>
            <person name="Gostin Ar C."/>
            <person name="Ohm R.A."/>
            <person name="Kogej T."/>
            <person name="Sonjak S."/>
            <person name="Turk M."/>
            <person name="Zajc J."/>
            <person name="Zalar P."/>
            <person name="Grube M."/>
            <person name="Sun H."/>
            <person name="Han J."/>
            <person name="Sharma A."/>
            <person name="Chiniquy J."/>
            <person name="Ngan C.Y."/>
            <person name="Lipzen A."/>
            <person name="Barry K."/>
            <person name="Grigoriev I.V."/>
            <person name="Gunde-Cimerman N."/>
        </authorList>
    </citation>
    <scope>NUCLEOTIDE SEQUENCE [LARGE SCALE GENOMIC DNA]</scope>
    <source>
        <strain evidence="2 3">CBS 110374</strain>
    </source>
</reference>
<organism evidence="2 3">
    <name type="scientific">Aureobasidium melanogenum (strain CBS 110374)</name>
    <name type="common">Aureobasidium pullulans var. melanogenum</name>
    <dbReference type="NCBI Taxonomy" id="1043003"/>
    <lineage>
        <taxon>Eukaryota</taxon>
        <taxon>Fungi</taxon>
        <taxon>Dikarya</taxon>
        <taxon>Ascomycota</taxon>
        <taxon>Pezizomycotina</taxon>
        <taxon>Dothideomycetes</taxon>
        <taxon>Dothideomycetidae</taxon>
        <taxon>Dothideales</taxon>
        <taxon>Saccotheciaceae</taxon>
        <taxon>Aureobasidium</taxon>
    </lineage>
</organism>
<dbReference type="HOGENOM" id="CLU_1434180_0_0_1"/>
<dbReference type="RefSeq" id="XP_040879451.1">
    <property type="nucleotide sequence ID" value="XM_041028158.1"/>
</dbReference>
<accession>A0A074VPI3</accession>
<dbReference type="EMBL" id="KL584834">
    <property type="protein sequence ID" value="KEQ62428.1"/>
    <property type="molecule type" value="Genomic_DNA"/>
</dbReference>
<evidence type="ECO:0000313" key="3">
    <source>
        <dbReference type="Proteomes" id="UP000030672"/>
    </source>
</evidence>
<evidence type="ECO:0000256" key="1">
    <source>
        <dbReference type="SAM" id="MobiDB-lite"/>
    </source>
</evidence>
<evidence type="ECO:0000313" key="2">
    <source>
        <dbReference type="EMBL" id="KEQ62428.1"/>
    </source>
</evidence>
<proteinExistence type="predicted"/>
<sequence length="189" mass="20739">MADTFIMGDGDQTWTTTGPPESSTAGTETSGSGSTDSSSTPTQAETTRKKLEDLNAFLAKASDTRLSATSSLKDHLSHLALHIKKLQEHHAAYHNQAGSNAHAGNPADLQMMVHHSQKRREYQAKIQETLDKGSQLIEKARTLLGEKAGLMGIEIDSDEMREWMDEWAGFGLELTQFQRLLNEAIMEGP</sequence>
<name>A0A074VPI3_AURM1</name>
<dbReference type="AlphaFoldDB" id="A0A074VPI3"/>
<dbReference type="Proteomes" id="UP000030672">
    <property type="component" value="Unassembled WGS sequence"/>
</dbReference>
<protein>
    <submittedName>
        <fullName evidence="2">Uncharacterized protein</fullName>
    </submittedName>
</protein>
<dbReference type="GeneID" id="63921531"/>
<keyword evidence="3" id="KW-1185">Reference proteome</keyword>
<feature type="compositionally biased region" description="Low complexity" evidence="1">
    <location>
        <begin position="19"/>
        <end position="42"/>
    </location>
</feature>